<feature type="compositionally biased region" description="Basic and acidic residues" evidence="1">
    <location>
        <begin position="50"/>
        <end position="75"/>
    </location>
</feature>
<dbReference type="RefSeq" id="WP_059423202.1">
    <property type="nucleotide sequence ID" value="NZ_DF968414.1"/>
</dbReference>
<dbReference type="EMBL" id="DF968414">
    <property type="protein sequence ID" value="GAP52214.1"/>
    <property type="molecule type" value="Genomic_DNA"/>
</dbReference>
<protein>
    <submittedName>
        <fullName evidence="2">Uncharacterized protein</fullName>
    </submittedName>
</protein>
<feature type="region of interest" description="Disordered" evidence="1">
    <location>
        <begin position="50"/>
        <end position="89"/>
    </location>
</feature>
<evidence type="ECO:0000256" key="1">
    <source>
        <dbReference type="SAM" id="MobiDB-lite"/>
    </source>
</evidence>
<name>A0A0K8PXM3_STRAJ</name>
<keyword evidence="3" id="KW-1185">Reference proteome</keyword>
<dbReference type="Proteomes" id="UP000053859">
    <property type="component" value="Unassembled WGS sequence"/>
</dbReference>
<dbReference type="OrthoDB" id="582519at2"/>
<accession>A0A0K8PXM3</accession>
<dbReference type="PATRIC" id="fig|146537.3.peg.7455"/>
<dbReference type="AlphaFoldDB" id="A0A0K8PXM3"/>
<proteinExistence type="predicted"/>
<evidence type="ECO:0000313" key="3">
    <source>
        <dbReference type="Proteomes" id="UP000053859"/>
    </source>
</evidence>
<gene>
    <name evidence="2" type="ORF">SAZU_7088</name>
</gene>
<organism evidence="2 3">
    <name type="scientific">Streptomyces azureus</name>
    <dbReference type="NCBI Taxonomy" id="146537"/>
    <lineage>
        <taxon>Bacteria</taxon>
        <taxon>Bacillati</taxon>
        <taxon>Actinomycetota</taxon>
        <taxon>Actinomycetes</taxon>
        <taxon>Kitasatosporales</taxon>
        <taxon>Streptomycetaceae</taxon>
        <taxon>Streptomyces</taxon>
    </lineage>
</organism>
<sequence length="89" mass="9820">MLGGSTPVLVHDARKNKCSLGIDHVGQVDQGWVARGAHVNVKDGMEVALRPDGKGGIRGEAIRLKERHRHAEADRRRRRDGQVRPQGAR</sequence>
<reference evidence="2" key="1">
    <citation type="journal article" date="2015" name="Genome Announc.">
        <title>Draft Genome Sequence of Thiostrepton-Producing Streptomyces azureus ATCC 14921.</title>
        <authorList>
            <person name="Sakihara K."/>
            <person name="Maeda J."/>
            <person name="Tashiro K."/>
            <person name="Fujino Y."/>
            <person name="Kuhara S."/>
            <person name="Ohshima T."/>
            <person name="Ogata S."/>
            <person name="Doi K."/>
        </authorList>
    </citation>
    <scope>NUCLEOTIDE SEQUENCE [LARGE SCALE GENOMIC DNA]</scope>
    <source>
        <strain evidence="2">ATCC14921</strain>
    </source>
</reference>
<evidence type="ECO:0000313" key="2">
    <source>
        <dbReference type="EMBL" id="GAP52214.1"/>
    </source>
</evidence>